<evidence type="ECO:0000313" key="3">
    <source>
        <dbReference type="EMBL" id="KAG0250618.1"/>
    </source>
</evidence>
<feature type="compositionally biased region" description="Basic and acidic residues" evidence="1">
    <location>
        <begin position="204"/>
        <end position="216"/>
    </location>
</feature>
<dbReference type="Proteomes" id="UP000726737">
    <property type="component" value="Unassembled WGS sequence"/>
</dbReference>
<dbReference type="InterPro" id="IPR019481">
    <property type="entry name" value="TFIIIC_triple_barrel"/>
</dbReference>
<evidence type="ECO:0000259" key="2">
    <source>
        <dbReference type="Pfam" id="PF10419"/>
    </source>
</evidence>
<comment type="caution">
    <text evidence="3">The sequence shown here is derived from an EMBL/GenBank/DDBJ whole genome shotgun (WGS) entry which is preliminary data.</text>
</comment>
<accession>A0A9P6PQ36</accession>
<dbReference type="AlphaFoldDB" id="A0A9P6PQ36"/>
<feature type="region of interest" description="Disordered" evidence="1">
    <location>
        <begin position="202"/>
        <end position="281"/>
    </location>
</feature>
<gene>
    <name evidence="3" type="ORF">BG011_008202</name>
</gene>
<dbReference type="Gene3D" id="2.60.40.4370">
    <property type="match status" value="1"/>
</dbReference>
<evidence type="ECO:0000313" key="4">
    <source>
        <dbReference type="Proteomes" id="UP000726737"/>
    </source>
</evidence>
<evidence type="ECO:0000256" key="1">
    <source>
        <dbReference type="SAM" id="MobiDB-lite"/>
    </source>
</evidence>
<feature type="domain" description="Transcription factor TFIIIC triple barrel" evidence="2">
    <location>
        <begin position="69"/>
        <end position="170"/>
    </location>
</feature>
<name>A0A9P6PQ36_9FUNG</name>
<feature type="compositionally biased region" description="Acidic residues" evidence="1">
    <location>
        <begin position="267"/>
        <end position="281"/>
    </location>
</feature>
<feature type="region of interest" description="Disordered" evidence="1">
    <location>
        <begin position="32"/>
        <end position="63"/>
    </location>
</feature>
<feature type="compositionally biased region" description="Polar residues" evidence="1">
    <location>
        <begin position="38"/>
        <end position="57"/>
    </location>
</feature>
<dbReference type="EMBL" id="JAAAJA010000665">
    <property type="protein sequence ID" value="KAG0250618.1"/>
    <property type="molecule type" value="Genomic_DNA"/>
</dbReference>
<proteinExistence type="predicted"/>
<keyword evidence="4" id="KW-1185">Reference proteome</keyword>
<dbReference type="OrthoDB" id="1877767at2759"/>
<organism evidence="3 4">
    <name type="scientific">Mortierella polycephala</name>
    <dbReference type="NCBI Taxonomy" id="41804"/>
    <lineage>
        <taxon>Eukaryota</taxon>
        <taxon>Fungi</taxon>
        <taxon>Fungi incertae sedis</taxon>
        <taxon>Mucoromycota</taxon>
        <taxon>Mortierellomycotina</taxon>
        <taxon>Mortierellomycetes</taxon>
        <taxon>Mortierellales</taxon>
        <taxon>Mortierellaceae</taxon>
        <taxon>Mortierella</taxon>
    </lineage>
</organism>
<sequence length="281" mass="30652">MSTKTKPAANSQSSYISNASIQIDAQFQDLVREPKESSAASSTVSAGKKSSQVSTSEIGDDSQDWEWVEESEYIVLDFGGATFDANDMANMTSKGYSLVGMDTPTPYFQAGVHTFKGFYDENAITEDLLFDMTAREEAEEGLDDSDDEAAESLDLIAIVTKRVIFEPIELFPKTSNHEPEPTSEVLNEDITKGTKKSIWQVAREATEKESSSRYHEPATAAETTRDNDNVMGDSSSNNENGRGGAASTSRSVQAIDVTYSHGKDDADANEDDLGQDENMEQ</sequence>
<dbReference type="Pfam" id="PF10419">
    <property type="entry name" value="TFIIIC_sub6"/>
    <property type="match status" value="1"/>
</dbReference>
<protein>
    <recommendedName>
        <fullName evidence="2">Transcription factor TFIIIC triple barrel domain-containing protein</fullName>
    </recommendedName>
</protein>
<reference evidence="3" key="1">
    <citation type="journal article" date="2020" name="Fungal Divers.">
        <title>Resolving the Mortierellaceae phylogeny through synthesis of multi-gene phylogenetics and phylogenomics.</title>
        <authorList>
            <person name="Vandepol N."/>
            <person name="Liber J."/>
            <person name="Desiro A."/>
            <person name="Na H."/>
            <person name="Kennedy M."/>
            <person name="Barry K."/>
            <person name="Grigoriev I.V."/>
            <person name="Miller A.N."/>
            <person name="O'Donnell K."/>
            <person name="Stajich J.E."/>
            <person name="Bonito G."/>
        </authorList>
    </citation>
    <scope>NUCLEOTIDE SEQUENCE</scope>
    <source>
        <strain evidence="3">KOD948</strain>
    </source>
</reference>
<feature type="compositionally biased region" description="Polar residues" evidence="1">
    <location>
        <begin position="232"/>
        <end position="252"/>
    </location>
</feature>